<organism evidence="1 2">
    <name type="scientific">Roseiconus nitratireducens</name>
    <dbReference type="NCBI Taxonomy" id="2605748"/>
    <lineage>
        <taxon>Bacteria</taxon>
        <taxon>Pseudomonadati</taxon>
        <taxon>Planctomycetota</taxon>
        <taxon>Planctomycetia</taxon>
        <taxon>Pirellulales</taxon>
        <taxon>Pirellulaceae</taxon>
        <taxon>Roseiconus</taxon>
    </lineage>
</organism>
<dbReference type="EMBL" id="VWOX01000001">
    <property type="protein sequence ID" value="KAA5547066.1"/>
    <property type="molecule type" value="Genomic_DNA"/>
</dbReference>
<evidence type="ECO:0000313" key="1">
    <source>
        <dbReference type="EMBL" id="KAA5547066.1"/>
    </source>
</evidence>
<keyword evidence="2" id="KW-1185">Reference proteome</keyword>
<evidence type="ECO:0000313" key="2">
    <source>
        <dbReference type="Proteomes" id="UP000324479"/>
    </source>
</evidence>
<dbReference type="AlphaFoldDB" id="A0A5M6DKZ5"/>
<dbReference type="GO" id="GO:0009432">
    <property type="term" value="P:SOS response"/>
    <property type="evidence" value="ECO:0007669"/>
    <property type="project" value="TreeGrafter"/>
</dbReference>
<dbReference type="Gene3D" id="3.30.470.20">
    <property type="entry name" value="ATP-grasp fold, B domain"/>
    <property type="match status" value="1"/>
</dbReference>
<accession>A0A5M6DKZ5</accession>
<dbReference type="PANTHER" id="PTHR21621">
    <property type="entry name" value="RIBOSOMAL PROTEIN S6 MODIFICATION PROTEIN"/>
    <property type="match status" value="1"/>
</dbReference>
<protein>
    <recommendedName>
        <fullName evidence="3">ATP-grasp domain-containing protein</fullName>
    </recommendedName>
</protein>
<dbReference type="PANTHER" id="PTHR21621:SF0">
    <property type="entry name" value="BETA-CITRYLGLUTAMATE SYNTHASE B-RELATED"/>
    <property type="match status" value="1"/>
</dbReference>
<dbReference type="GO" id="GO:0005737">
    <property type="term" value="C:cytoplasm"/>
    <property type="evidence" value="ECO:0007669"/>
    <property type="project" value="TreeGrafter"/>
</dbReference>
<gene>
    <name evidence="1" type="ORF">FYK55_01210</name>
</gene>
<dbReference type="RefSeq" id="WP_150074173.1">
    <property type="nucleotide sequence ID" value="NZ_VWOX01000001.1"/>
</dbReference>
<evidence type="ECO:0008006" key="3">
    <source>
        <dbReference type="Google" id="ProtNLM"/>
    </source>
</evidence>
<dbReference type="Proteomes" id="UP000324479">
    <property type="component" value="Unassembled WGS sequence"/>
</dbReference>
<dbReference type="SUPFAM" id="SSF56059">
    <property type="entry name" value="Glutathione synthetase ATP-binding domain-like"/>
    <property type="match status" value="1"/>
</dbReference>
<proteinExistence type="predicted"/>
<sequence length="293" mass="32590">MTDVATELLIVGGESDPNTQRIVDQAHLRGKDYVFWDTDRPDARQIAWDFQSPVIDLGGDSIRPQSVFLRYNVFQGDPAQNHAAFDAVESFALAWPEIRLLNRAVAGDSNNKSRNLRRAKDCGFRIPESLVLGDLSPLATVPDPHQRIIKPLAGGDHTLVIGEMDRTPERLAALVPQFVQEKLAGENLRVFSIGGELFAFHLSTTAIDYRTDQNVQVFAMEVPGDVIDSELTERIGQLVGTIGFDYCALDFRCQHDFETPVFLEINSFPMFVAFDDAAENRLADAMLRVLTGP</sequence>
<name>A0A5M6DKZ5_9BACT</name>
<comment type="caution">
    <text evidence="1">The sequence shown here is derived from an EMBL/GenBank/DDBJ whole genome shotgun (WGS) entry which is preliminary data.</text>
</comment>
<dbReference type="GO" id="GO:0018169">
    <property type="term" value="F:ribosomal S6-glutamic acid ligase activity"/>
    <property type="evidence" value="ECO:0007669"/>
    <property type="project" value="TreeGrafter"/>
</dbReference>
<reference evidence="1 2" key="1">
    <citation type="submission" date="2019-08" db="EMBL/GenBank/DDBJ databases">
        <authorList>
            <person name="Dhanesh K."/>
            <person name="Kumar G."/>
            <person name="Sasikala C."/>
            <person name="Venkata Ramana C."/>
        </authorList>
    </citation>
    <scope>NUCLEOTIDE SEQUENCE [LARGE SCALE GENOMIC DNA]</scope>
    <source>
        <strain evidence="1 2">JC645</strain>
    </source>
</reference>